<dbReference type="InterPro" id="IPR035980">
    <property type="entry name" value="Ribosomal_bS6_sf"/>
</dbReference>
<dbReference type="Proteomes" id="UP000228767">
    <property type="component" value="Unassembled WGS sequence"/>
</dbReference>
<accession>A0A2H0RD15</accession>
<dbReference type="GO" id="GO:0006412">
    <property type="term" value="P:translation"/>
    <property type="evidence" value="ECO:0007669"/>
    <property type="project" value="InterPro"/>
</dbReference>
<dbReference type="GO" id="GO:0005840">
    <property type="term" value="C:ribosome"/>
    <property type="evidence" value="ECO:0007669"/>
    <property type="project" value="InterPro"/>
</dbReference>
<proteinExistence type="inferred from homology"/>
<sequence length="164" mass="18020">MSEDIKDTKLYEFAYHLLPVVAVEALQTEVNSLKGLIEGVGGVVESAELPKMRPLAYVIRKKIANVWQEFTHGHFGVLVFRVPAMAVPEIKVGLDKVETILRGMITESFPYETPTRRLPVAASVGERDSVDSDTQIASKAPTPAPVMSVEEIDKEVEDLIATTV</sequence>
<evidence type="ECO:0000256" key="1">
    <source>
        <dbReference type="ARBA" id="ARBA00009512"/>
    </source>
</evidence>
<comment type="caution">
    <text evidence="4">The sequence shown here is derived from an EMBL/GenBank/DDBJ whole genome shotgun (WGS) entry which is preliminary data.</text>
</comment>
<dbReference type="InterPro" id="IPR000529">
    <property type="entry name" value="Ribosomal_bS6"/>
</dbReference>
<reference evidence="4 5" key="1">
    <citation type="submission" date="2017-09" db="EMBL/GenBank/DDBJ databases">
        <title>Depth-based differentiation of microbial function through sediment-hosted aquifers and enrichment of novel symbionts in the deep terrestrial subsurface.</title>
        <authorList>
            <person name="Probst A.J."/>
            <person name="Ladd B."/>
            <person name="Jarett J.K."/>
            <person name="Geller-Mcgrath D.E."/>
            <person name="Sieber C.M."/>
            <person name="Emerson J.B."/>
            <person name="Anantharaman K."/>
            <person name="Thomas B.C."/>
            <person name="Malmstrom R."/>
            <person name="Stieglmeier M."/>
            <person name="Klingl A."/>
            <person name="Woyke T."/>
            <person name="Ryan C.M."/>
            <person name="Banfield J.F."/>
        </authorList>
    </citation>
    <scope>NUCLEOTIDE SEQUENCE [LARGE SCALE GENOMIC DNA]</scope>
    <source>
        <strain evidence="4">CG10_big_fil_rev_8_21_14_0_10_51_16</strain>
    </source>
</reference>
<dbReference type="Pfam" id="PF01250">
    <property type="entry name" value="Ribosomal_S6"/>
    <property type="match status" value="1"/>
</dbReference>
<evidence type="ECO:0000313" key="5">
    <source>
        <dbReference type="Proteomes" id="UP000228767"/>
    </source>
</evidence>
<protein>
    <recommendedName>
        <fullName evidence="2">Small ribosomal subunit protein bS6</fullName>
    </recommendedName>
    <alternativeName>
        <fullName evidence="3">30S ribosomal protein S6</fullName>
    </alternativeName>
</protein>
<evidence type="ECO:0000256" key="3">
    <source>
        <dbReference type="ARBA" id="ARBA00035520"/>
    </source>
</evidence>
<comment type="similarity">
    <text evidence="1">Belongs to the bacterial ribosomal protein bS6 family.</text>
</comment>
<dbReference type="SUPFAM" id="SSF54995">
    <property type="entry name" value="Ribosomal protein S6"/>
    <property type="match status" value="1"/>
</dbReference>
<dbReference type="GO" id="GO:0019843">
    <property type="term" value="F:rRNA binding"/>
    <property type="evidence" value="ECO:0007669"/>
    <property type="project" value="InterPro"/>
</dbReference>
<gene>
    <name evidence="4" type="ORF">COV10_04805</name>
</gene>
<evidence type="ECO:0000313" key="4">
    <source>
        <dbReference type="EMBL" id="PIR44429.1"/>
    </source>
</evidence>
<dbReference type="Gene3D" id="3.30.70.60">
    <property type="match status" value="1"/>
</dbReference>
<dbReference type="EMBL" id="PCYI01000030">
    <property type="protein sequence ID" value="PIR44429.1"/>
    <property type="molecule type" value="Genomic_DNA"/>
</dbReference>
<name>A0A2H0RD15_9BACT</name>
<dbReference type="AlphaFoldDB" id="A0A2H0RD15"/>
<organism evidence="4 5">
    <name type="scientific">Candidatus Vogelbacteria bacterium CG10_big_fil_rev_8_21_14_0_10_51_16</name>
    <dbReference type="NCBI Taxonomy" id="1975045"/>
    <lineage>
        <taxon>Bacteria</taxon>
        <taxon>Candidatus Vogeliibacteriota</taxon>
    </lineage>
</organism>
<dbReference type="GO" id="GO:0003735">
    <property type="term" value="F:structural constituent of ribosome"/>
    <property type="evidence" value="ECO:0007669"/>
    <property type="project" value="InterPro"/>
</dbReference>
<dbReference type="InterPro" id="IPR014717">
    <property type="entry name" value="Transl_elong_EF1B/ribsomal_bS6"/>
</dbReference>
<evidence type="ECO:0000256" key="2">
    <source>
        <dbReference type="ARBA" id="ARBA00035294"/>
    </source>
</evidence>